<dbReference type="Proteomes" id="UP000315636">
    <property type="component" value="Unassembled WGS sequence"/>
</dbReference>
<evidence type="ECO:0000313" key="2">
    <source>
        <dbReference type="Proteomes" id="UP000315636"/>
    </source>
</evidence>
<proteinExistence type="predicted"/>
<dbReference type="OrthoDB" id="2989298at2"/>
<dbReference type="EMBL" id="FXTI01000021">
    <property type="protein sequence ID" value="SMO95943.1"/>
    <property type="molecule type" value="Genomic_DNA"/>
</dbReference>
<sequence length="184" mass="21078">MRKHQRDRGTKWKWAPAVQRTVNQVVAEFYRSDPHQRTGLRVLELIGKNWTATPSLFEGTYDYYEALLKTTDHLLQGLLQDRDSHSIVIEAPQIYAKKRKNCPGPLLVCKKTSQSCVLRTYWVEIPCEVENLQSIAWGLYSAIQEPLPDRLEVVHVLSGRRTRLPIKSPSHSQSVTLKTITEGA</sequence>
<gene>
    <name evidence="1" type="ORF">SAMN06264849_1215</name>
</gene>
<evidence type="ECO:0000313" key="1">
    <source>
        <dbReference type="EMBL" id="SMO95943.1"/>
    </source>
</evidence>
<accession>A0A521FIB0</accession>
<organism evidence="1 2">
    <name type="scientific">Melghirimyces algeriensis</name>
    <dbReference type="NCBI Taxonomy" id="910412"/>
    <lineage>
        <taxon>Bacteria</taxon>
        <taxon>Bacillati</taxon>
        <taxon>Bacillota</taxon>
        <taxon>Bacilli</taxon>
        <taxon>Bacillales</taxon>
        <taxon>Thermoactinomycetaceae</taxon>
        <taxon>Melghirimyces</taxon>
    </lineage>
</organism>
<reference evidence="1 2" key="1">
    <citation type="submission" date="2017-05" db="EMBL/GenBank/DDBJ databases">
        <authorList>
            <person name="Varghese N."/>
            <person name="Submissions S."/>
        </authorList>
    </citation>
    <scope>NUCLEOTIDE SEQUENCE [LARGE SCALE GENOMIC DNA]</scope>
    <source>
        <strain evidence="1 2">DSM 45474</strain>
    </source>
</reference>
<dbReference type="AlphaFoldDB" id="A0A521FIB0"/>
<dbReference type="RefSeq" id="WP_142506889.1">
    <property type="nucleotide sequence ID" value="NZ_FXTI01000021.1"/>
</dbReference>
<protein>
    <submittedName>
        <fullName evidence="1">Uncharacterized protein</fullName>
    </submittedName>
</protein>
<name>A0A521FIB0_9BACL</name>
<keyword evidence="2" id="KW-1185">Reference proteome</keyword>